<dbReference type="InterPro" id="IPR020046">
    <property type="entry name" value="5-3_exonucl_a-hlix_arch_N"/>
</dbReference>
<dbReference type="AlphaFoldDB" id="A0A6J6HIQ7"/>
<dbReference type="EC" id="2.7.7.7" evidence="2"/>
<dbReference type="GO" id="GO:0003677">
    <property type="term" value="F:DNA binding"/>
    <property type="evidence" value="ECO:0007669"/>
    <property type="project" value="UniProtKB-KW"/>
</dbReference>
<dbReference type="CDD" id="cd08637">
    <property type="entry name" value="DNA_pol_A_pol_I_C"/>
    <property type="match status" value="1"/>
</dbReference>
<dbReference type="SMART" id="SM00482">
    <property type="entry name" value="POLAc"/>
    <property type="match status" value="1"/>
</dbReference>
<dbReference type="InterPro" id="IPR029060">
    <property type="entry name" value="PIN-like_dom_sf"/>
</dbReference>
<dbReference type="SUPFAM" id="SSF53098">
    <property type="entry name" value="Ribonuclease H-like"/>
    <property type="match status" value="1"/>
</dbReference>
<keyword evidence="8" id="KW-0378">Hydrolase</keyword>
<evidence type="ECO:0000256" key="1">
    <source>
        <dbReference type="ARBA" id="ARBA00007705"/>
    </source>
</evidence>
<evidence type="ECO:0000256" key="3">
    <source>
        <dbReference type="ARBA" id="ARBA00022679"/>
    </source>
</evidence>
<dbReference type="InterPro" id="IPR019760">
    <property type="entry name" value="DNA-dir_DNA_pol_A_CS"/>
</dbReference>
<dbReference type="EMBL" id="CAEZVD010000001">
    <property type="protein sequence ID" value="CAB4613167.1"/>
    <property type="molecule type" value="Genomic_DNA"/>
</dbReference>
<dbReference type="PRINTS" id="PR00868">
    <property type="entry name" value="DNAPOLI"/>
</dbReference>
<evidence type="ECO:0000256" key="11">
    <source>
        <dbReference type="ARBA" id="ARBA00023125"/>
    </source>
</evidence>
<dbReference type="InterPro" id="IPR020045">
    <property type="entry name" value="DNA_polI_H3TH"/>
</dbReference>
<organism evidence="16">
    <name type="scientific">freshwater metagenome</name>
    <dbReference type="NCBI Taxonomy" id="449393"/>
    <lineage>
        <taxon>unclassified sequences</taxon>
        <taxon>metagenomes</taxon>
        <taxon>ecological metagenomes</taxon>
    </lineage>
</organism>
<reference evidence="16" key="1">
    <citation type="submission" date="2020-05" db="EMBL/GenBank/DDBJ databases">
        <authorList>
            <person name="Chiriac C."/>
            <person name="Salcher M."/>
            <person name="Ghai R."/>
            <person name="Kavagutti S V."/>
        </authorList>
    </citation>
    <scope>NUCLEOTIDE SEQUENCE</scope>
</reference>
<name>A0A6J6HIQ7_9ZZZZ</name>
<dbReference type="PANTHER" id="PTHR10133:SF27">
    <property type="entry name" value="DNA POLYMERASE NU"/>
    <property type="match status" value="1"/>
</dbReference>
<keyword evidence="11" id="KW-0238">DNA-binding</keyword>
<dbReference type="InterPro" id="IPR054690">
    <property type="entry name" value="DNA_polI_exonuclease"/>
</dbReference>
<dbReference type="PANTHER" id="PTHR10133">
    <property type="entry name" value="DNA POLYMERASE I"/>
    <property type="match status" value="1"/>
</dbReference>
<dbReference type="InterPro" id="IPR008918">
    <property type="entry name" value="HhH2"/>
</dbReference>
<dbReference type="Gene3D" id="3.30.70.370">
    <property type="match status" value="1"/>
</dbReference>
<evidence type="ECO:0000259" key="14">
    <source>
        <dbReference type="SMART" id="SM00475"/>
    </source>
</evidence>
<keyword evidence="5" id="KW-0235">DNA replication</keyword>
<dbReference type="SMART" id="SM00475">
    <property type="entry name" value="53EXOc"/>
    <property type="match status" value="1"/>
</dbReference>
<evidence type="ECO:0000256" key="5">
    <source>
        <dbReference type="ARBA" id="ARBA00022705"/>
    </source>
</evidence>
<keyword evidence="10" id="KW-0239">DNA-directed DNA polymerase</keyword>
<dbReference type="InterPro" id="IPR043502">
    <property type="entry name" value="DNA/RNA_pol_sf"/>
</dbReference>
<dbReference type="PROSITE" id="PS00447">
    <property type="entry name" value="DNA_POLYMERASE_A"/>
    <property type="match status" value="1"/>
</dbReference>
<dbReference type="Gene3D" id="1.20.1060.10">
    <property type="entry name" value="Taq DNA Polymerase, Chain T, domain 4"/>
    <property type="match status" value="1"/>
</dbReference>
<feature type="domain" description="DNA-directed DNA polymerase family A palm" evidence="15">
    <location>
        <begin position="657"/>
        <end position="864"/>
    </location>
</feature>
<dbReference type="InterPro" id="IPR036279">
    <property type="entry name" value="5-3_exonuclease_C_sf"/>
</dbReference>
<dbReference type="CDD" id="cd09898">
    <property type="entry name" value="H3TH_53EXO"/>
    <property type="match status" value="1"/>
</dbReference>
<evidence type="ECO:0000256" key="7">
    <source>
        <dbReference type="ARBA" id="ARBA00022763"/>
    </source>
</evidence>
<evidence type="ECO:0000256" key="6">
    <source>
        <dbReference type="ARBA" id="ARBA00022722"/>
    </source>
</evidence>
<keyword evidence="7" id="KW-0227">DNA damage</keyword>
<keyword evidence="12" id="KW-0234">DNA repair</keyword>
<feature type="domain" description="5'-3' exonuclease" evidence="14">
    <location>
        <begin position="5"/>
        <end position="267"/>
    </location>
</feature>
<dbReference type="Gene3D" id="1.10.150.20">
    <property type="entry name" value="5' to 3' exonuclease, C-terminal subdomain"/>
    <property type="match status" value="2"/>
</dbReference>
<accession>A0A6J6HIQ7</accession>
<dbReference type="FunFam" id="1.10.150.20:FF:000003">
    <property type="entry name" value="DNA polymerase I"/>
    <property type="match status" value="1"/>
</dbReference>
<comment type="catalytic activity">
    <reaction evidence="13">
        <text>DNA(n) + a 2'-deoxyribonucleoside 5'-triphosphate = DNA(n+1) + diphosphate</text>
        <dbReference type="Rhea" id="RHEA:22508"/>
        <dbReference type="Rhea" id="RHEA-COMP:17339"/>
        <dbReference type="Rhea" id="RHEA-COMP:17340"/>
        <dbReference type="ChEBI" id="CHEBI:33019"/>
        <dbReference type="ChEBI" id="CHEBI:61560"/>
        <dbReference type="ChEBI" id="CHEBI:173112"/>
        <dbReference type="EC" id="2.7.7.7"/>
    </reaction>
</comment>
<dbReference type="InterPro" id="IPR002421">
    <property type="entry name" value="5-3_exonuclease"/>
</dbReference>
<evidence type="ECO:0000256" key="9">
    <source>
        <dbReference type="ARBA" id="ARBA00022839"/>
    </source>
</evidence>
<keyword evidence="6" id="KW-0540">Nuclease</keyword>
<dbReference type="Gene3D" id="3.40.50.1010">
    <property type="entry name" value="5'-nuclease"/>
    <property type="match status" value="1"/>
</dbReference>
<dbReference type="SUPFAM" id="SSF47807">
    <property type="entry name" value="5' to 3' exonuclease, C-terminal subdomain"/>
    <property type="match status" value="1"/>
</dbReference>
<dbReference type="InterPro" id="IPR036397">
    <property type="entry name" value="RNaseH_sf"/>
</dbReference>
<dbReference type="InterPro" id="IPR012337">
    <property type="entry name" value="RNaseH-like_sf"/>
</dbReference>
<proteinExistence type="inferred from homology"/>
<evidence type="ECO:0000256" key="12">
    <source>
        <dbReference type="ARBA" id="ARBA00023204"/>
    </source>
</evidence>
<dbReference type="GO" id="GO:0003887">
    <property type="term" value="F:DNA-directed DNA polymerase activity"/>
    <property type="evidence" value="ECO:0007669"/>
    <property type="project" value="UniProtKB-KW"/>
</dbReference>
<dbReference type="InterPro" id="IPR018320">
    <property type="entry name" value="DNA_polymerase_1"/>
</dbReference>
<dbReference type="SMART" id="SM00279">
    <property type="entry name" value="HhH2"/>
    <property type="match status" value="1"/>
</dbReference>
<evidence type="ECO:0000256" key="13">
    <source>
        <dbReference type="ARBA" id="ARBA00049244"/>
    </source>
</evidence>
<dbReference type="CDD" id="cd06140">
    <property type="entry name" value="DNA_polA_I_Bacillus_like_exo"/>
    <property type="match status" value="1"/>
</dbReference>
<dbReference type="Gene3D" id="3.30.420.10">
    <property type="entry name" value="Ribonuclease H-like superfamily/Ribonuclease H"/>
    <property type="match status" value="1"/>
</dbReference>
<dbReference type="InterPro" id="IPR001098">
    <property type="entry name" value="DNA-dir_DNA_pol_A_palm_dom"/>
</dbReference>
<protein>
    <recommendedName>
        <fullName evidence="2">DNA-directed DNA polymerase</fullName>
        <ecNumber evidence="2">2.7.7.7</ecNumber>
    </recommendedName>
</protein>
<keyword evidence="9" id="KW-0269">Exonuclease</keyword>
<dbReference type="Pfam" id="PF00476">
    <property type="entry name" value="DNA_pol_A"/>
    <property type="match status" value="1"/>
</dbReference>
<comment type="similarity">
    <text evidence="1">Belongs to the DNA polymerase type-A family.</text>
</comment>
<evidence type="ECO:0000259" key="15">
    <source>
        <dbReference type="SMART" id="SM00482"/>
    </source>
</evidence>
<evidence type="ECO:0000256" key="2">
    <source>
        <dbReference type="ARBA" id="ARBA00012417"/>
    </source>
</evidence>
<dbReference type="FunFam" id="3.40.50.1010:FF:000001">
    <property type="entry name" value="DNA polymerase I"/>
    <property type="match status" value="1"/>
</dbReference>
<evidence type="ECO:0000256" key="4">
    <source>
        <dbReference type="ARBA" id="ARBA00022695"/>
    </source>
</evidence>
<dbReference type="Pfam" id="PF01367">
    <property type="entry name" value="5_3_exonuc"/>
    <property type="match status" value="1"/>
</dbReference>
<dbReference type="NCBIfam" id="NF004397">
    <property type="entry name" value="PRK05755.1"/>
    <property type="match status" value="1"/>
</dbReference>
<dbReference type="GO" id="GO:0006261">
    <property type="term" value="P:DNA-templated DNA replication"/>
    <property type="evidence" value="ECO:0007669"/>
    <property type="project" value="InterPro"/>
</dbReference>
<dbReference type="InterPro" id="IPR002298">
    <property type="entry name" value="DNA_polymerase_A"/>
</dbReference>
<gene>
    <name evidence="16" type="ORF">UFOPK1909_00005</name>
</gene>
<evidence type="ECO:0000313" key="16">
    <source>
        <dbReference type="EMBL" id="CAB4613167.1"/>
    </source>
</evidence>
<dbReference type="SUPFAM" id="SSF56672">
    <property type="entry name" value="DNA/RNA polymerases"/>
    <property type="match status" value="1"/>
</dbReference>
<dbReference type="NCBIfam" id="TIGR00593">
    <property type="entry name" value="pola"/>
    <property type="match status" value="1"/>
</dbReference>
<keyword evidence="4" id="KW-0548">Nucleotidyltransferase</keyword>
<dbReference type="Pfam" id="PF02739">
    <property type="entry name" value="5_3_exonuc_N"/>
    <property type="match status" value="1"/>
</dbReference>
<dbReference type="GO" id="GO:0006302">
    <property type="term" value="P:double-strand break repair"/>
    <property type="evidence" value="ECO:0007669"/>
    <property type="project" value="TreeGrafter"/>
</dbReference>
<dbReference type="CDD" id="cd09859">
    <property type="entry name" value="PIN_53EXO"/>
    <property type="match status" value="1"/>
</dbReference>
<dbReference type="FunFam" id="1.10.150.20:FF:000002">
    <property type="entry name" value="DNA polymerase I"/>
    <property type="match status" value="1"/>
</dbReference>
<dbReference type="SUPFAM" id="SSF88723">
    <property type="entry name" value="PIN domain-like"/>
    <property type="match status" value="1"/>
</dbReference>
<sequence>MTATQKPTLLLIDGHSLAFRAFYALNPDNFKTSDGQHTNAVHGFISMLLNILQAEKPSHLAVAFDLSRSSFRTEEYPEYKGTRGETPPEFIGQTELLQEALAAMNIKTITRVNYEADDVLASLADQSAAKGFDVFVVSGDRDTFQLISERTTILYPVKGVMNLARMDDAAVLEKYGIHAKQYPDLAALVGETSDNLPGIPGVGPKTAAKWLQQHENLQGVLDAADAITGKVGESLREHQELAIRNRRLNHLVRDLDFDFDQSDLELGGVNEAEVKKVFAKLQFKTLTERVLRLRGSKPGTSADTSEAVEAFNQAFETDTAQKQAVFEEIEIPQSSQLDAVKIVKWLKSQKQTIGLAFEFADKNIIGIGFATESERFFFSPKSNQDLVDALGEWLKDESCVKALHGAKDVCKNLFDAEIKFAGINYDTLLLSYLLNPVRKAFNLDDLALEYLGLAVKRSDPNQLVADEKTDVSLDAWLSVSLAPKLFAQVESEGQLKVYSEVELPTNLALARMEHYGIAIDVKKLEALFERLSEEVATVAKDAYKIIGREINLASPKQLQTVIFDELGMTGTKQLKTGYSTNAAALNELFEQTEHPFLAKLLEHREITKIRQIVETTLKAVGSDGRIHTNYVQTGTSTGRLSSENPNLQNIPIRSERGREIRDAFIAGTEYETLLSADYSQIEMRIMAHLSTDEGIIEAFKTGEDLHRFVGARIFGVEPSEVDSAMRGKVKAMSYGLVYGLSEYGLAKQLRISNGEAKQLMADYFARFGGVKRYLASVVDEAKKLGFTATTFGRRRPFEDLNSKLFQVRENARRAALNAPIQGTAADIMKLAMTSIDQKMQDLGLKSRMLLQVHDELVFEVAKGELEQLRELVTERMGHVVELSVPLEVQIGIGKSWDQAGH</sequence>
<evidence type="ECO:0000256" key="10">
    <source>
        <dbReference type="ARBA" id="ARBA00022932"/>
    </source>
</evidence>
<dbReference type="GO" id="GO:0008409">
    <property type="term" value="F:5'-3' exonuclease activity"/>
    <property type="evidence" value="ECO:0007669"/>
    <property type="project" value="InterPro"/>
</dbReference>
<keyword evidence="3" id="KW-0808">Transferase</keyword>
<evidence type="ECO:0000256" key="8">
    <source>
        <dbReference type="ARBA" id="ARBA00022801"/>
    </source>
</evidence>
<dbReference type="Pfam" id="PF22619">
    <property type="entry name" value="DNA_polI_exo1"/>
    <property type="match status" value="1"/>
</dbReference>